<evidence type="ECO:0000256" key="6">
    <source>
        <dbReference type="ARBA" id="ARBA00023136"/>
    </source>
</evidence>
<dbReference type="GO" id="GO:0046872">
    <property type="term" value="F:metal ion binding"/>
    <property type="evidence" value="ECO:0007669"/>
    <property type="project" value="UniProtKB-KW"/>
</dbReference>
<dbReference type="OrthoDB" id="186812at2759"/>
<feature type="binding site" evidence="7">
    <location>
        <position position="239"/>
    </location>
    <ligand>
        <name>Zn(2+)</name>
        <dbReference type="ChEBI" id="CHEBI:29105"/>
    </ligand>
</feature>
<protein>
    <submittedName>
        <fullName evidence="11 12">Monocyte to macrophage differentiation factor</fullName>
    </submittedName>
</protein>
<dbReference type="PANTHER" id="PTHR20855">
    <property type="entry name" value="ADIPOR/PROGESTIN RECEPTOR-RELATED"/>
    <property type="match status" value="1"/>
</dbReference>
<dbReference type="Proteomes" id="UP001652621">
    <property type="component" value="Unplaced"/>
</dbReference>
<dbReference type="GO" id="GO:0005886">
    <property type="term" value="C:plasma membrane"/>
    <property type="evidence" value="ECO:0007669"/>
    <property type="project" value="UniProtKB-SubCell"/>
</dbReference>
<feature type="transmembrane region" description="Helical" evidence="8">
    <location>
        <begin position="133"/>
        <end position="149"/>
    </location>
</feature>
<comment type="subcellular location">
    <subcellularLocation>
        <location evidence="1">Cell membrane</location>
        <topology evidence="1">Multi-pass membrane protein</topology>
    </subcellularLocation>
</comment>
<dbReference type="EnsemblMetazoa" id="MDOA004406-RC">
    <property type="protein sequence ID" value="MDOA004406-PC"/>
    <property type="gene ID" value="MDOA004406"/>
</dbReference>
<dbReference type="AlphaFoldDB" id="A0A1I8MFL1"/>
<evidence type="ECO:0000256" key="2">
    <source>
        <dbReference type="ARBA" id="ARBA00007018"/>
    </source>
</evidence>
<keyword evidence="6 8" id="KW-0472">Membrane</keyword>
<dbReference type="KEGG" id="mde:101889648"/>
<evidence type="ECO:0000256" key="8">
    <source>
        <dbReference type="SAM" id="Phobius"/>
    </source>
</evidence>
<dbReference type="VEuPathDB" id="VectorBase:MDOMA2_005828"/>
<evidence type="ECO:0000256" key="4">
    <source>
        <dbReference type="ARBA" id="ARBA00022692"/>
    </source>
</evidence>
<dbReference type="EnsemblMetazoa" id="MDOA004406-RA">
    <property type="protein sequence ID" value="MDOA004406-PA"/>
    <property type="gene ID" value="MDOA004406"/>
</dbReference>
<feature type="binding site" evidence="7">
    <location>
        <position position="112"/>
    </location>
    <ligand>
        <name>Zn(2+)</name>
        <dbReference type="ChEBI" id="CHEBI:29105"/>
    </ligand>
</feature>
<proteinExistence type="inferred from homology"/>
<evidence type="ECO:0000256" key="1">
    <source>
        <dbReference type="ARBA" id="ARBA00004651"/>
    </source>
</evidence>
<dbReference type="eggNOG" id="KOG4243">
    <property type="taxonomic scope" value="Eukaryota"/>
</dbReference>
<sequence length="271" mass="30934">MRTVIQEVQNKYSFLDNLLTNCWKSWTKSNSTFKLQLKNIKWKNKKADPGCAYKPTEIEQLANVLTHGIWIVPAVICANKLFERSKTSSQYLVSWVYGGALTLLFTLSTGFHCSCFCDNKVGIKNVLHRCDRAMIYIFIAASYFPWLQLENPNHSALLICLEWVIWLMAAIGITYQQIFHERFKCLETCFYILMGLGPALAVFGTGHEFPGMTELKLGGFFYIVGICFFKSDGLIPMAHAIWHLFVVIAAGFHYYAILVHLYPLEDSNSNV</sequence>
<feature type="transmembrane region" description="Helical" evidence="8">
    <location>
        <begin position="209"/>
        <end position="229"/>
    </location>
</feature>
<comment type="similarity">
    <text evidence="2">Belongs to the ADIPOR family.</text>
</comment>
<keyword evidence="7" id="KW-0479">Metal-binding</keyword>
<dbReference type="RefSeq" id="XP_058974524.1">
    <property type="nucleotide sequence ID" value="XM_059118541.1"/>
</dbReference>
<feature type="transmembrane region" description="Helical" evidence="8">
    <location>
        <begin position="185"/>
        <end position="203"/>
    </location>
</feature>
<dbReference type="PANTHER" id="PTHR20855:SF3">
    <property type="entry name" value="LD03007P"/>
    <property type="match status" value="1"/>
</dbReference>
<dbReference type="GeneID" id="101889648"/>
<evidence type="ECO:0000313" key="11">
    <source>
        <dbReference type="RefSeq" id="XP_005186117.1"/>
    </source>
</evidence>
<dbReference type="RefSeq" id="XP_005186117.1">
    <property type="nucleotide sequence ID" value="XM_005186060.3"/>
</dbReference>
<dbReference type="EnsemblMetazoa" id="MDOA004406-RB">
    <property type="protein sequence ID" value="MDOA004406-PB"/>
    <property type="gene ID" value="MDOA004406"/>
</dbReference>
<evidence type="ECO:0000256" key="7">
    <source>
        <dbReference type="PIRSR" id="PIRSR604254-1"/>
    </source>
</evidence>
<evidence type="ECO:0000313" key="13">
    <source>
        <dbReference type="RefSeq" id="XP_058974525.1"/>
    </source>
</evidence>
<feature type="transmembrane region" description="Helical" evidence="8">
    <location>
        <begin position="155"/>
        <end position="173"/>
    </location>
</feature>
<gene>
    <name evidence="9" type="primary">101889648</name>
    <name evidence="11 12 13" type="synonym">LOC101889648</name>
</gene>
<name>A0A1I8MFL1_MUSDO</name>
<evidence type="ECO:0000313" key="10">
    <source>
        <dbReference type="Proteomes" id="UP001652621"/>
    </source>
</evidence>
<keyword evidence="3" id="KW-1003">Cell membrane</keyword>
<keyword evidence="10" id="KW-1185">Reference proteome</keyword>
<dbReference type="VEuPathDB" id="VectorBase:MDOA004406"/>
<keyword evidence="7" id="KW-0862">Zinc</keyword>
<feature type="transmembrane region" description="Helical" evidence="8">
    <location>
        <begin position="94"/>
        <end position="113"/>
    </location>
</feature>
<dbReference type="RefSeq" id="XP_058974525.1">
    <property type="nucleotide sequence ID" value="XM_059118542.1"/>
</dbReference>
<feature type="binding site" evidence="7">
    <location>
        <position position="243"/>
    </location>
    <ligand>
        <name>Zn(2+)</name>
        <dbReference type="ChEBI" id="CHEBI:29105"/>
    </ligand>
</feature>
<evidence type="ECO:0000313" key="9">
    <source>
        <dbReference type="EnsemblMetazoa" id="MDOA004406-PA"/>
    </source>
</evidence>
<dbReference type="GO" id="GO:0140911">
    <property type="term" value="F:pore-forming activity"/>
    <property type="evidence" value="ECO:0007669"/>
    <property type="project" value="InterPro"/>
</dbReference>
<dbReference type="NCBIfam" id="TIGR01065">
    <property type="entry name" value="hlyIII"/>
    <property type="match status" value="1"/>
</dbReference>
<keyword evidence="5 8" id="KW-1133">Transmembrane helix</keyword>
<evidence type="ECO:0000256" key="3">
    <source>
        <dbReference type="ARBA" id="ARBA00022475"/>
    </source>
</evidence>
<reference evidence="9" key="1">
    <citation type="submission" date="2020-05" db="UniProtKB">
        <authorList>
            <consortium name="EnsemblMetazoa"/>
        </authorList>
    </citation>
    <scope>IDENTIFICATION</scope>
    <source>
        <strain evidence="9">Aabys</strain>
    </source>
</reference>
<feature type="transmembrane region" description="Helical" evidence="8">
    <location>
        <begin position="241"/>
        <end position="262"/>
    </location>
</feature>
<accession>A0A1I8MFL1</accession>
<dbReference type="Pfam" id="PF03006">
    <property type="entry name" value="HlyIII"/>
    <property type="match status" value="1"/>
</dbReference>
<dbReference type="InterPro" id="IPR004254">
    <property type="entry name" value="AdipoR/HlyIII-related"/>
</dbReference>
<dbReference type="STRING" id="7370.A0A1I8MFL1"/>
<organism evidence="9">
    <name type="scientific">Musca domestica</name>
    <name type="common">House fly</name>
    <dbReference type="NCBI Taxonomy" id="7370"/>
    <lineage>
        <taxon>Eukaryota</taxon>
        <taxon>Metazoa</taxon>
        <taxon>Ecdysozoa</taxon>
        <taxon>Arthropoda</taxon>
        <taxon>Hexapoda</taxon>
        <taxon>Insecta</taxon>
        <taxon>Pterygota</taxon>
        <taxon>Neoptera</taxon>
        <taxon>Endopterygota</taxon>
        <taxon>Diptera</taxon>
        <taxon>Brachycera</taxon>
        <taxon>Muscomorpha</taxon>
        <taxon>Muscoidea</taxon>
        <taxon>Muscidae</taxon>
        <taxon>Musca</taxon>
    </lineage>
</organism>
<keyword evidence="4 8" id="KW-0812">Transmembrane</keyword>
<evidence type="ECO:0000256" key="5">
    <source>
        <dbReference type="ARBA" id="ARBA00022989"/>
    </source>
</evidence>
<evidence type="ECO:0000313" key="12">
    <source>
        <dbReference type="RefSeq" id="XP_058974524.1"/>
    </source>
</evidence>
<dbReference type="InterPro" id="IPR005744">
    <property type="entry name" value="Hy-lIII"/>
</dbReference>
<reference evidence="11" key="2">
    <citation type="submission" date="2025-04" db="UniProtKB">
        <authorList>
            <consortium name="RefSeq"/>
        </authorList>
    </citation>
    <scope>IDENTIFICATION</scope>
    <source>
        <strain evidence="11 12">Aabys</strain>
        <tissue evidence="12 13">Whole body</tissue>
    </source>
</reference>